<organism evidence="1 2">
    <name type="scientific">Prunus dulcis</name>
    <name type="common">Almond</name>
    <name type="synonym">Amygdalus dulcis</name>
    <dbReference type="NCBI Taxonomy" id="3755"/>
    <lineage>
        <taxon>Eukaryota</taxon>
        <taxon>Viridiplantae</taxon>
        <taxon>Streptophyta</taxon>
        <taxon>Embryophyta</taxon>
        <taxon>Tracheophyta</taxon>
        <taxon>Spermatophyta</taxon>
        <taxon>Magnoliopsida</taxon>
        <taxon>eudicotyledons</taxon>
        <taxon>Gunneridae</taxon>
        <taxon>Pentapetalae</taxon>
        <taxon>rosids</taxon>
        <taxon>fabids</taxon>
        <taxon>Rosales</taxon>
        <taxon>Rosaceae</taxon>
        <taxon>Amygdaloideae</taxon>
        <taxon>Amygdaleae</taxon>
        <taxon>Prunus</taxon>
    </lineage>
</organism>
<name>A0AAD4YM68_PRUDU</name>
<reference evidence="1 2" key="1">
    <citation type="journal article" date="2022" name="G3 (Bethesda)">
        <title>Whole-genome sequence and methylome profiling of the almond [Prunus dulcis (Mill.) D.A. Webb] cultivar 'Nonpareil'.</title>
        <authorList>
            <person name="D'Amico-Willman K.M."/>
            <person name="Ouma W.Z."/>
            <person name="Meulia T."/>
            <person name="Sideli G.M."/>
            <person name="Gradziel T.M."/>
            <person name="Fresnedo-Ramirez J."/>
        </authorList>
    </citation>
    <scope>NUCLEOTIDE SEQUENCE [LARGE SCALE GENOMIC DNA]</scope>
    <source>
        <strain evidence="1">Clone GOH B32 T37-40</strain>
    </source>
</reference>
<gene>
    <name evidence="1" type="ORF">L3X38_042669</name>
</gene>
<protein>
    <submittedName>
        <fullName evidence="1">Uncharacterized protein</fullName>
    </submittedName>
</protein>
<proteinExistence type="predicted"/>
<dbReference type="Proteomes" id="UP001054821">
    <property type="component" value="Chromosome 8"/>
</dbReference>
<accession>A0AAD4YM68</accession>
<sequence>MANLLIDSSFARRSPASNASYYASLFKAQKPNVMACSNKVPSRALKNDLHLDLERNRLRAAALFVRLCISFVVAGDFMLSIALI</sequence>
<dbReference type="EMBL" id="JAJFAZ020000008">
    <property type="protein sequence ID" value="KAI5313493.1"/>
    <property type="molecule type" value="Genomic_DNA"/>
</dbReference>
<keyword evidence="2" id="KW-1185">Reference proteome</keyword>
<dbReference type="AlphaFoldDB" id="A0AAD4YM68"/>
<comment type="caution">
    <text evidence="1">The sequence shown here is derived from an EMBL/GenBank/DDBJ whole genome shotgun (WGS) entry which is preliminary data.</text>
</comment>
<evidence type="ECO:0000313" key="2">
    <source>
        <dbReference type="Proteomes" id="UP001054821"/>
    </source>
</evidence>
<evidence type="ECO:0000313" key="1">
    <source>
        <dbReference type="EMBL" id="KAI5313493.1"/>
    </source>
</evidence>